<dbReference type="STRING" id="416450.A0A1V6PVE2"/>
<organism evidence="9 10">
    <name type="scientific">Penicillium antarcticum</name>
    <dbReference type="NCBI Taxonomy" id="416450"/>
    <lineage>
        <taxon>Eukaryota</taxon>
        <taxon>Fungi</taxon>
        <taxon>Dikarya</taxon>
        <taxon>Ascomycota</taxon>
        <taxon>Pezizomycotina</taxon>
        <taxon>Eurotiomycetes</taxon>
        <taxon>Eurotiomycetidae</taxon>
        <taxon>Eurotiales</taxon>
        <taxon>Aspergillaceae</taxon>
        <taxon>Penicillium</taxon>
    </lineage>
</organism>
<dbReference type="Pfam" id="PF00149">
    <property type="entry name" value="Metallophos"/>
    <property type="match status" value="1"/>
</dbReference>
<dbReference type="GO" id="GO:0051213">
    <property type="term" value="F:dioxygenase activity"/>
    <property type="evidence" value="ECO:0007669"/>
    <property type="project" value="UniProtKB-KW"/>
</dbReference>
<evidence type="ECO:0008006" key="11">
    <source>
        <dbReference type="Google" id="ProtNLM"/>
    </source>
</evidence>
<keyword evidence="5" id="KW-0408">Iron</keyword>
<evidence type="ECO:0000259" key="8">
    <source>
        <dbReference type="Pfam" id="PF02668"/>
    </source>
</evidence>
<evidence type="ECO:0000256" key="3">
    <source>
        <dbReference type="ARBA" id="ARBA00022964"/>
    </source>
</evidence>
<dbReference type="SUPFAM" id="SSF56300">
    <property type="entry name" value="Metallo-dependent phosphatases"/>
    <property type="match status" value="1"/>
</dbReference>
<protein>
    <recommendedName>
        <fullName evidence="11">TauD/TfdA-like domain-containing protein</fullName>
    </recommendedName>
</protein>
<evidence type="ECO:0000256" key="4">
    <source>
        <dbReference type="ARBA" id="ARBA00023002"/>
    </source>
</evidence>
<accession>A0A1V6PVE2</accession>
<feature type="coiled-coil region" evidence="6">
    <location>
        <begin position="456"/>
        <end position="483"/>
    </location>
</feature>
<proteinExistence type="inferred from homology"/>
<dbReference type="PANTHER" id="PTHR43779">
    <property type="entry name" value="DIOXYGENASE RV0097-RELATED"/>
    <property type="match status" value="1"/>
</dbReference>
<evidence type="ECO:0000313" key="9">
    <source>
        <dbReference type="EMBL" id="OQD80978.1"/>
    </source>
</evidence>
<dbReference type="Pfam" id="PF02668">
    <property type="entry name" value="TauD"/>
    <property type="match status" value="1"/>
</dbReference>
<comment type="similarity">
    <text evidence="1">Belongs to the TfdA dioxygenase family.</text>
</comment>
<dbReference type="InterPro" id="IPR003819">
    <property type="entry name" value="TauD/TfdA-like"/>
</dbReference>
<evidence type="ECO:0000259" key="7">
    <source>
        <dbReference type="Pfam" id="PF00149"/>
    </source>
</evidence>
<feature type="domain" description="Calcineurin-like phosphoesterase" evidence="7">
    <location>
        <begin position="368"/>
        <end position="537"/>
    </location>
</feature>
<dbReference type="AlphaFoldDB" id="A0A1V6PVE2"/>
<keyword evidence="6" id="KW-0175">Coiled coil</keyword>
<evidence type="ECO:0000256" key="2">
    <source>
        <dbReference type="ARBA" id="ARBA00022723"/>
    </source>
</evidence>
<dbReference type="GO" id="GO:0016787">
    <property type="term" value="F:hydrolase activity"/>
    <property type="evidence" value="ECO:0007669"/>
    <property type="project" value="InterPro"/>
</dbReference>
<comment type="caution">
    <text evidence="9">The sequence shown here is derived from an EMBL/GenBank/DDBJ whole genome shotgun (WGS) entry which is preliminary data.</text>
</comment>
<evidence type="ECO:0000256" key="6">
    <source>
        <dbReference type="SAM" id="Coils"/>
    </source>
</evidence>
<keyword evidence="3" id="KW-0223">Dioxygenase</keyword>
<name>A0A1V6PVE2_9EURO</name>
<dbReference type="EMBL" id="MDYN01000030">
    <property type="protein sequence ID" value="OQD80978.1"/>
    <property type="molecule type" value="Genomic_DNA"/>
</dbReference>
<evidence type="ECO:0000256" key="1">
    <source>
        <dbReference type="ARBA" id="ARBA00005896"/>
    </source>
</evidence>
<keyword evidence="2" id="KW-0479">Metal-binding</keyword>
<dbReference type="SUPFAM" id="SSF51197">
    <property type="entry name" value="Clavaminate synthase-like"/>
    <property type="match status" value="1"/>
</dbReference>
<gene>
    <name evidence="9" type="ORF">PENANT_c030G01760</name>
</gene>
<reference evidence="10" key="1">
    <citation type="journal article" date="2017" name="Nat. Microbiol.">
        <title>Global analysis of biosynthetic gene clusters reveals vast potential of secondary metabolite production in Penicillium species.</title>
        <authorList>
            <person name="Nielsen J.C."/>
            <person name="Grijseels S."/>
            <person name="Prigent S."/>
            <person name="Ji B."/>
            <person name="Dainat J."/>
            <person name="Nielsen K.F."/>
            <person name="Frisvad J.C."/>
            <person name="Workman M."/>
            <person name="Nielsen J."/>
        </authorList>
    </citation>
    <scope>NUCLEOTIDE SEQUENCE [LARGE SCALE GENOMIC DNA]</scope>
    <source>
        <strain evidence="10">IBT 31811</strain>
    </source>
</reference>
<dbReference type="InterPro" id="IPR042098">
    <property type="entry name" value="TauD-like_sf"/>
</dbReference>
<evidence type="ECO:0000313" key="10">
    <source>
        <dbReference type="Proteomes" id="UP000191672"/>
    </source>
</evidence>
<feature type="domain" description="TauD/TfdA-like" evidence="8">
    <location>
        <begin position="87"/>
        <end position="361"/>
    </location>
</feature>
<dbReference type="Gene3D" id="3.60.130.10">
    <property type="entry name" value="Clavaminate synthase-like"/>
    <property type="match status" value="1"/>
</dbReference>
<keyword evidence="4" id="KW-0560">Oxidoreductase</keyword>
<dbReference type="InterPro" id="IPR051178">
    <property type="entry name" value="TfdA_dioxygenase"/>
</dbReference>
<dbReference type="InterPro" id="IPR029052">
    <property type="entry name" value="Metallo-depent_PP-like"/>
</dbReference>
<dbReference type="PANTHER" id="PTHR43779:SF3">
    <property type="entry name" value="(3R)-3-[(CARBOXYMETHYL)AMINO]FATTY ACID OXYGENASE_DECARBOXYLASE"/>
    <property type="match status" value="1"/>
</dbReference>
<evidence type="ECO:0000256" key="5">
    <source>
        <dbReference type="ARBA" id="ARBA00023004"/>
    </source>
</evidence>
<dbReference type="InterPro" id="IPR004843">
    <property type="entry name" value="Calcineurin-like_PHP"/>
</dbReference>
<keyword evidence="10" id="KW-1185">Reference proteome</keyword>
<dbReference type="Proteomes" id="UP000191672">
    <property type="component" value="Unassembled WGS sequence"/>
</dbReference>
<sequence length="576" mass="65293">MTLPSASAFSGSGRAGFEPSYQCILTRSDIKSMEILPSSDTVRLPSMADNMHILVYDNTCPSRTGTQHIIQEGLLTVHPILYSEDSSFGAEIYGVDWSKYVPGDVVTQLIALQDKYGVLIFRKTGLDNGRHIAFSQQLGDKLEVNPFFYGRENDRLGEPLLFDVANIELDGSLVKMNSRRYHHSLGNALWHTDSSYHQQRSKYSILLSHGSPVEGGSWTHFADTRRAYSELSEAKKKEIENLVVEHDLWHSRKLASPAVFGNPLPHELAAKPPAYHRLVQIAPDGRKTLYLAAHAKRIIGKDIEESQRLVWELIEHCTQSKYVFSMEWLSGGDMVWWDNRQSMHRANPYTATMTARDVRRSTVLDDGLWASVLGNHEFYHGTFESGLERARNLELEPVLNGRLILLHQRRYDIPNSNLTVLGCTLWSQIPVQSRDIVAAKIQDYKKITSWTTDSHNAAHEADLTWLRTRVEEIERENETVSKESDRRSIVVVTHHAPSLKRTSSPKHAENPWTCAFGTDLLSATWNGVKIWIFGHTHFTTEFKQGDIRVVSNQRGYVLPQSKEPDGFDPQKVVAVP</sequence>
<dbReference type="GO" id="GO:0046872">
    <property type="term" value="F:metal ion binding"/>
    <property type="evidence" value="ECO:0007669"/>
    <property type="project" value="UniProtKB-KW"/>
</dbReference>